<sequence length="98" mass="10533">MDNLSRFYLELATNASKLDAFNNGSNAAELAANRQRLLAEAGVEDADKLLCMDSESLRKNLATALISSTGNWNGLDKTSSNDDNRNNVGNIGLSRAVN</sequence>
<protein>
    <submittedName>
        <fullName evidence="2">Uncharacterized protein</fullName>
    </submittedName>
</protein>
<organism evidence="2 3">
    <name type="scientific">Bowmanella denitrificans</name>
    <dbReference type="NCBI Taxonomy" id="366582"/>
    <lineage>
        <taxon>Bacteria</taxon>
        <taxon>Pseudomonadati</taxon>
        <taxon>Pseudomonadota</taxon>
        <taxon>Gammaproteobacteria</taxon>
        <taxon>Alteromonadales</taxon>
        <taxon>Alteromonadaceae</taxon>
        <taxon>Bowmanella</taxon>
    </lineage>
</organism>
<name>A0ABN0XFH1_9ALTE</name>
<accession>A0ABN0XFH1</accession>
<dbReference type="EMBL" id="BAAAEI010000015">
    <property type="protein sequence ID" value="GAA0362791.1"/>
    <property type="molecule type" value="Genomic_DNA"/>
</dbReference>
<keyword evidence="3" id="KW-1185">Reference proteome</keyword>
<feature type="region of interest" description="Disordered" evidence="1">
    <location>
        <begin position="71"/>
        <end position="98"/>
    </location>
</feature>
<proteinExistence type="predicted"/>
<comment type="caution">
    <text evidence="2">The sequence shown here is derived from an EMBL/GenBank/DDBJ whole genome shotgun (WGS) entry which is preliminary data.</text>
</comment>
<gene>
    <name evidence="2" type="ORF">GCM10009092_29000</name>
</gene>
<evidence type="ECO:0000313" key="2">
    <source>
        <dbReference type="EMBL" id="GAA0362791.1"/>
    </source>
</evidence>
<evidence type="ECO:0000313" key="3">
    <source>
        <dbReference type="Proteomes" id="UP001501757"/>
    </source>
</evidence>
<dbReference type="RefSeq" id="WP_343845874.1">
    <property type="nucleotide sequence ID" value="NZ_BAAAEI010000015.1"/>
</dbReference>
<dbReference type="Proteomes" id="UP001501757">
    <property type="component" value="Unassembled WGS sequence"/>
</dbReference>
<reference evidence="2 3" key="1">
    <citation type="journal article" date="2019" name="Int. J. Syst. Evol. Microbiol.">
        <title>The Global Catalogue of Microorganisms (GCM) 10K type strain sequencing project: providing services to taxonomists for standard genome sequencing and annotation.</title>
        <authorList>
            <consortium name="The Broad Institute Genomics Platform"/>
            <consortium name="The Broad Institute Genome Sequencing Center for Infectious Disease"/>
            <person name="Wu L."/>
            <person name="Ma J."/>
        </authorList>
    </citation>
    <scope>NUCLEOTIDE SEQUENCE [LARGE SCALE GENOMIC DNA]</scope>
    <source>
        <strain evidence="2 3">JCM 13378</strain>
    </source>
</reference>
<evidence type="ECO:0000256" key="1">
    <source>
        <dbReference type="SAM" id="MobiDB-lite"/>
    </source>
</evidence>